<dbReference type="RefSeq" id="WP_150477505.1">
    <property type="nucleotide sequence ID" value="NZ_CP023695.1"/>
</dbReference>
<accession>A0A5J6HRU3</accession>
<reference evidence="3 4" key="1">
    <citation type="submission" date="2017-09" db="EMBL/GenBank/DDBJ databases">
        <authorList>
            <person name="Lee N."/>
            <person name="Cho B.-K."/>
        </authorList>
    </citation>
    <scope>NUCLEOTIDE SEQUENCE [LARGE SCALE GENOMIC DNA]</scope>
    <source>
        <strain evidence="3 4">ATCC 12461</strain>
    </source>
</reference>
<keyword evidence="4" id="KW-1185">Reference proteome</keyword>
<name>A0A5J6HRU3_STRAD</name>
<keyword evidence="2" id="KW-0812">Transmembrane</keyword>
<evidence type="ECO:0000256" key="1">
    <source>
        <dbReference type="SAM" id="MobiDB-lite"/>
    </source>
</evidence>
<dbReference type="KEGG" id="salw:CP975_28645"/>
<feature type="region of interest" description="Disordered" evidence="1">
    <location>
        <begin position="261"/>
        <end position="282"/>
    </location>
</feature>
<feature type="compositionally biased region" description="Basic and acidic residues" evidence="1">
    <location>
        <begin position="380"/>
        <end position="391"/>
    </location>
</feature>
<proteinExistence type="predicted"/>
<evidence type="ECO:0000313" key="4">
    <source>
        <dbReference type="Proteomes" id="UP000326553"/>
    </source>
</evidence>
<feature type="region of interest" description="Disordered" evidence="1">
    <location>
        <begin position="375"/>
        <end position="394"/>
    </location>
</feature>
<dbReference type="Proteomes" id="UP000326553">
    <property type="component" value="Chromosome"/>
</dbReference>
<dbReference type="AlphaFoldDB" id="A0A5J6HRU3"/>
<evidence type="ECO:0000313" key="3">
    <source>
        <dbReference type="EMBL" id="QEV20990.1"/>
    </source>
</evidence>
<evidence type="ECO:0008006" key="5">
    <source>
        <dbReference type="Google" id="ProtNLM"/>
    </source>
</evidence>
<dbReference type="EMBL" id="CP023695">
    <property type="protein sequence ID" value="QEV20990.1"/>
    <property type="molecule type" value="Genomic_DNA"/>
</dbReference>
<feature type="region of interest" description="Disordered" evidence="1">
    <location>
        <begin position="337"/>
        <end position="361"/>
    </location>
</feature>
<evidence type="ECO:0000256" key="2">
    <source>
        <dbReference type="SAM" id="Phobius"/>
    </source>
</evidence>
<sequence>MARLTWEGRAGRVVLTSCGALVALALIAGGYYWWGGPHERRAARQVLAESCGGVLPSDEMRAVLGDGPFESGPGRAEVRAAGEDAYGGKGDTRQVTCTVRRETERGAGRPTHDASVEVTVQRLPERPAASTAEDREVDVPRGFGALYPSVSTELPPAALGGGWQGLFTTGESLTSAAGEDSATATVLLDCARRRGGLLVTVDVEVEDVTLDDPRRRTALARIATATAAKASGKWGCDAELGKPPRTVPLPVNADEDVPLADASGSCRGVPGRGSRVSRAWEGTRPGGPVEVCVLSGGGAGEPVTGSDHEERRYSLVAYYGPYAVTERLLRQERVGRYSDEPVPGDTPAGGSPGGGHWASAACRDGGGPALFTVERSGAVDGKEHDGDDARRATKASAADLAYEKAALKEFARRSARAHGCGAPKLP</sequence>
<feature type="transmembrane region" description="Helical" evidence="2">
    <location>
        <begin position="12"/>
        <end position="34"/>
    </location>
</feature>
<gene>
    <name evidence="3" type="ORF">CP975_28645</name>
</gene>
<protein>
    <recommendedName>
        <fullName evidence="5">Aromatic ring-opening dioxygenase LigA</fullName>
    </recommendedName>
</protein>
<organism evidence="3 4">
    <name type="scientific">Streptomyces alboniger</name>
    <dbReference type="NCBI Taxonomy" id="132473"/>
    <lineage>
        <taxon>Bacteria</taxon>
        <taxon>Bacillati</taxon>
        <taxon>Actinomycetota</taxon>
        <taxon>Actinomycetes</taxon>
        <taxon>Kitasatosporales</taxon>
        <taxon>Streptomycetaceae</taxon>
        <taxon>Streptomyces</taxon>
        <taxon>Streptomyces aurantiacus group</taxon>
    </lineage>
</organism>
<feature type="compositionally biased region" description="Low complexity" evidence="1">
    <location>
        <begin position="263"/>
        <end position="277"/>
    </location>
</feature>
<dbReference type="OrthoDB" id="4035173at2"/>
<keyword evidence="2" id="KW-0472">Membrane</keyword>
<keyword evidence="2" id="KW-1133">Transmembrane helix</keyword>